<accession>A0A975FYE6</accession>
<organism evidence="1 2">
    <name type="scientific">Phenylobacterium montanum</name>
    <dbReference type="NCBI Taxonomy" id="2823693"/>
    <lineage>
        <taxon>Bacteria</taxon>
        <taxon>Pseudomonadati</taxon>
        <taxon>Pseudomonadota</taxon>
        <taxon>Alphaproteobacteria</taxon>
        <taxon>Caulobacterales</taxon>
        <taxon>Caulobacteraceae</taxon>
        <taxon>Phenylobacterium</taxon>
    </lineage>
</organism>
<gene>
    <name evidence="1" type="ORF">KCG34_19505</name>
</gene>
<dbReference type="RefSeq" id="WP_211937269.1">
    <property type="nucleotide sequence ID" value="NZ_CP073078.1"/>
</dbReference>
<dbReference type="Gene3D" id="2.60.120.620">
    <property type="entry name" value="q2cbj1_9rhob like domain"/>
    <property type="match status" value="1"/>
</dbReference>
<evidence type="ECO:0000313" key="1">
    <source>
        <dbReference type="EMBL" id="QUD87217.1"/>
    </source>
</evidence>
<sequence>MDQLSPARVSGSLLSDSRAVRGGFIDSLKAAQVTEAPYRHWALADMFPADVVAALSQLPFPVPDLEGVSGARELHNNTRCYFDPENNALHPVCGAVAEAFQDPVTVGAIMDATGAAIEDCFLRIEYAQDIDGFWLKPHTDLGVKKLTLLYYLADEPGQDELGTDIYADADTWTKRSAFSPNTAMMFVPSNNTWHGFEPRAIKGVRRSVIINYVTDEWRAREQLAYPTPVRRA</sequence>
<proteinExistence type="predicted"/>
<protein>
    <submittedName>
        <fullName evidence="1">2OG-Fe(II) oxygenase</fullName>
    </submittedName>
</protein>
<keyword evidence="2" id="KW-1185">Reference proteome</keyword>
<reference evidence="1" key="1">
    <citation type="submission" date="2021-04" db="EMBL/GenBank/DDBJ databases">
        <title>The complete genome sequence of Caulobacter sp. S6.</title>
        <authorList>
            <person name="Tang Y."/>
            <person name="Ouyang W."/>
            <person name="Liu Q."/>
            <person name="Huang B."/>
            <person name="Guo Z."/>
            <person name="Lei P."/>
        </authorList>
    </citation>
    <scope>NUCLEOTIDE SEQUENCE</scope>
    <source>
        <strain evidence="1">S6</strain>
    </source>
</reference>
<name>A0A975FYE6_9CAUL</name>
<dbReference type="Proteomes" id="UP000676409">
    <property type="component" value="Chromosome"/>
</dbReference>
<dbReference type="AlphaFoldDB" id="A0A975FYE6"/>
<evidence type="ECO:0000313" key="2">
    <source>
        <dbReference type="Proteomes" id="UP000676409"/>
    </source>
</evidence>
<dbReference type="EMBL" id="CP073078">
    <property type="protein sequence ID" value="QUD87217.1"/>
    <property type="molecule type" value="Genomic_DNA"/>
</dbReference>
<dbReference type="KEGG" id="caul:KCG34_19505"/>